<dbReference type="EnsemblMetazoa" id="CJA21545.1">
    <property type="protein sequence ID" value="CJA21545.1"/>
    <property type="gene ID" value="WBGene00177117"/>
</dbReference>
<evidence type="ECO:0000259" key="2">
    <source>
        <dbReference type="Pfam" id="PF13358"/>
    </source>
</evidence>
<organism evidence="4 5">
    <name type="scientific">Caenorhabditis japonica</name>
    <dbReference type="NCBI Taxonomy" id="281687"/>
    <lineage>
        <taxon>Eukaryota</taxon>
        <taxon>Metazoa</taxon>
        <taxon>Ecdysozoa</taxon>
        <taxon>Nematoda</taxon>
        <taxon>Chromadorea</taxon>
        <taxon>Rhabditida</taxon>
        <taxon>Rhabditina</taxon>
        <taxon>Rhabditomorpha</taxon>
        <taxon>Rhabditoidea</taxon>
        <taxon>Rhabditidae</taxon>
        <taxon>Peloderinae</taxon>
        <taxon>Caenorhabditis</taxon>
    </lineage>
</organism>
<evidence type="ECO:0000313" key="5">
    <source>
        <dbReference type="Proteomes" id="UP000005237"/>
    </source>
</evidence>
<dbReference type="Gene3D" id="3.30.420.10">
    <property type="entry name" value="Ribonuclease H-like superfamily/Ribonuclease H"/>
    <property type="match status" value="1"/>
</dbReference>
<sequence>MGRGQLLTVAEKASITAFKTAGCTNRAIAKHLNRSHDSINWARRSVTRVASNSMKSCNDINQELNLGVSKWTVWRALKKDPNITRAVMRPAPRLTNVHKARRLDFPRRNMSTNWEKLAFTTCRMDSTDYQDVLQDYLLPFRRRFNRIQFTFQQDNTAIHVSRSTLDWFQSKKFAVLPWPARSPDLNPMGNVWGVLVRRLYSHGKKYDTVGHLKNALTAEWSLLEQELKSKSTQYIPNLINSMPKRVYDVITAKGSSIKY</sequence>
<dbReference type="GO" id="GO:0005634">
    <property type="term" value="C:nucleus"/>
    <property type="evidence" value="ECO:0007669"/>
    <property type="project" value="UniProtKB-SubCell"/>
</dbReference>
<evidence type="ECO:0000313" key="4">
    <source>
        <dbReference type="EnsemblMetazoa" id="CJA21545.1"/>
    </source>
</evidence>
<dbReference type="InterPro" id="IPR036397">
    <property type="entry name" value="RNaseH_sf"/>
</dbReference>
<dbReference type="GO" id="GO:0003676">
    <property type="term" value="F:nucleic acid binding"/>
    <property type="evidence" value="ECO:0007669"/>
    <property type="project" value="InterPro"/>
</dbReference>
<accession>A0A8R1IBQ6</accession>
<dbReference type="Pfam" id="PF21517">
    <property type="entry name" value="HTH_Tnp_Tc3_2_like"/>
    <property type="match status" value="1"/>
</dbReference>
<dbReference type="Pfam" id="PF13358">
    <property type="entry name" value="DDE_3"/>
    <property type="match status" value="1"/>
</dbReference>
<evidence type="ECO:0000259" key="3">
    <source>
        <dbReference type="Pfam" id="PF21517"/>
    </source>
</evidence>
<feature type="domain" description="Transposable element Tc3 transposase-like DNA-binding HTH" evidence="3">
    <location>
        <begin position="43"/>
        <end position="79"/>
    </location>
</feature>
<protein>
    <submittedName>
        <fullName evidence="4">DDE_3 domain-containing protein</fullName>
    </submittedName>
</protein>
<dbReference type="PANTHER" id="PTHR23022:SF129">
    <property type="entry name" value="TRANSPOSABLE ELEMENT TC3 TRANSPOSASE"/>
    <property type="match status" value="1"/>
</dbReference>
<name>A0A8R1IBQ6_CAEJA</name>
<reference evidence="4" key="2">
    <citation type="submission" date="2022-06" db="UniProtKB">
        <authorList>
            <consortium name="EnsemblMetazoa"/>
        </authorList>
    </citation>
    <scope>IDENTIFICATION</scope>
    <source>
        <strain evidence="4">DF5081</strain>
    </source>
</reference>
<reference evidence="5" key="1">
    <citation type="submission" date="2010-08" db="EMBL/GenBank/DDBJ databases">
        <authorList>
            <consortium name="Caenorhabditis japonica Sequencing Consortium"/>
            <person name="Wilson R.K."/>
        </authorList>
    </citation>
    <scope>NUCLEOTIDE SEQUENCE [LARGE SCALE GENOMIC DNA]</scope>
    <source>
        <strain evidence="5">DF5081</strain>
    </source>
</reference>
<dbReference type="InterPro" id="IPR048703">
    <property type="entry name" value="Tnp_Tc3-like_HTH"/>
</dbReference>
<dbReference type="Proteomes" id="UP000005237">
    <property type="component" value="Unassembled WGS sequence"/>
</dbReference>
<dbReference type="AlphaFoldDB" id="A0A8R1IBQ6"/>
<dbReference type="InterPro" id="IPR052338">
    <property type="entry name" value="Transposase_5"/>
</dbReference>
<dbReference type="InterPro" id="IPR038717">
    <property type="entry name" value="Tc1-like_DDE_dom"/>
</dbReference>
<evidence type="ECO:0000256" key="1">
    <source>
        <dbReference type="ARBA" id="ARBA00004123"/>
    </source>
</evidence>
<comment type="subcellular location">
    <subcellularLocation>
        <location evidence="1">Nucleus</location>
    </subcellularLocation>
</comment>
<feature type="domain" description="Tc1-like transposase DDE" evidence="2">
    <location>
        <begin position="120"/>
        <end position="209"/>
    </location>
</feature>
<dbReference type="SUPFAM" id="SSF46689">
    <property type="entry name" value="Homeodomain-like"/>
    <property type="match status" value="1"/>
</dbReference>
<keyword evidence="5" id="KW-1185">Reference proteome</keyword>
<dbReference type="Gene3D" id="1.10.10.60">
    <property type="entry name" value="Homeodomain-like"/>
    <property type="match status" value="1"/>
</dbReference>
<proteinExistence type="predicted"/>
<dbReference type="InterPro" id="IPR009057">
    <property type="entry name" value="Homeodomain-like_sf"/>
</dbReference>
<dbReference type="PANTHER" id="PTHR23022">
    <property type="entry name" value="TRANSPOSABLE ELEMENT-RELATED"/>
    <property type="match status" value="1"/>
</dbReference>